<dbReference type="AlphaFoldDB" id="A0A6H5HSQ0"/>
<keyword evidence="2" id="KW-1185">Reference proteome</keyword>
<evidence type="ECO:0000313" key="2">
    <source>
        <dbReference type="Proteomes" id="UP000479000"/>
    </source>
</evidence>
<organism evidence="1 2">
    <name type="scientific">Nesidiocoris tenuis</name>
    <dbReference type="NCBI Taxonomy" id="355587"/>
    <lineage>
        <taxon>Eukaryota</taxon>
        <taxon>Metazoa</taxon>
        <taxon>Ecdysozoa</taxon>
        <taxon>Arthropoda</taxon>
        <taxon>Hexapoda</taxon>
        <taxon>Insecta</taxon>
        <taxon>Pterygota</taxon>
        <taxon>Neoptera</taxon>
        <taxon>Paraneoptera</taxon>
        <taxon>Hemiptera</taxon>
        <taxon>Heteroptera</taxon>
        <taxon>Panheteroptera</taxon>
        <taxon>Cimicomorpha</taxon>
        <taxon>Miridae</taxon>
        <taxon>Dicyphina</taxon>
        <taxon>Nesidiocoris</taxon>
    </lineage>
</organism>
<accession>A0A6H5HSQ0</accession>
<sequence>MMRRRRMGRMMRRRRRIMRRKRRRRNMRIKGVLQQVWRGWISLTVQNRSLAGGIFLRLTPCMRAFSIDARVGSNFTENSTFDALLSCSL</sequence>
<dbReference type="Proteomes" id="UP000479000">
    <property type="component" value="Unassembled WGS sequence"/>
</dbReference>
<gene>
    <name evidence="1" type="ORF">NTEN_LOCUS23788</name>
</gene>
<protein>
    <submittedName>
        <fullName evidence="1">Uncharacterized protein</fullName>
    </submittedName>
</protein>
<evidence type="ECO:0000313" key="1">
    <source>
        <dbReference type="EMBL" id="CAB0020190.1"/>
    </source>
</evidence>
<name>A0A6H5HSQ0_9HEMI</name>
<dbReference type="EMBL" id="CADCXU010035093">
    <property type="protein sequence ID" value="CAB0020190.1"/>
    <property type="molecule type" value="Genomic_DNA"/>
</dbReference>
<reference evidence="1 2" key="1">
    <citation type="submission" date="2020-02" db="EMBL/GenBank/DDBJ databases">
        <authorList>
            <person name="Ferguson B K."/>
        </authorList>
    </citation>
    <scope>NUCLEOTIDE SEQUENCE [LARGE SCALE GENOMIC DNA]</scope>
</reference>
<proteinExistence type="predicted"/>